<feature type="region of interest" description="Disordered" evidence="5">
    <location>
        <begin position="619"/>
        <end position="736"/>
    </location>
</feature>
<gene>
    <name evidence="7" type="ORF">PENTCL1PPCAC_27387</name>
</gene>
<dbReference type="PANTHER" id="PTHR12271">
    <property type="entry name" value="POLY A POLYMERASE CID PAP -RELATED"/>
    <property type="match status" value="1"/>
</dbReference>
<feature type="domain" description="PAP-associated" evidence="6">
    <location>
        <begin position="1036"/>
        <end position="1097"/>
    </location>
</feature>
<feature type="region of interest" description="Disordered" evidence="5">
    <location>
        <begin position="477"/>
        <end position="523"/>
    </location>
</feature>
<feature type="non-terminal residue" evidence="7">
    <location>
        <position position="1"/>
    </location>
</feature>
<keyword evidence="2" id="KW-0479">Metal-binding</keyword>
<keyword evidence="8" id="KW-1185">Reference proteome</keyword>
<sequence>EESDQEIILEDEVNEDEDVMIVDDKKGVKTTPINGGMNDAYWKKNTQLFLPIIDGVLSLDYTIKASIALLFEVDQFLFDYSLFARLQSAVVSGASVLTSEQLSNPTKRTAYYALTTLHGYGLLPRGFVYLSINLLGEDRTKIRKGLEPLKRLHSSMKGHLNYISKCTEKRVASNKELHEKCLAMQQTVDKHSLWQYPLIFDRVREKWPEFVISAIRENEERETKKMPKEEWNQMKEENNMKEREEKLKGKMASLHHSPFWRINTTIWGLDSEIDGVKVVDTAIKFITELNVRLYGGKLIEKVRIINAKSLPLEDRNIFDRSRQHSLRFLEVAERYSVFAKGILALIIKAIMDDESLINPIIDLLRKIEGPVEENINNMVELSHQFPCGRTMEKDAKVSLTLLNLRSLAKNEIYPHLPSVFNRLKCTRVPSFVAEWMKKSPMTKSSISEWSRQMGVETDLNGFPLRTKEEFVMPEMGDEYLLDEEEKKKKEKKERQKKRGNQEDEKEEEKAIGKKEKKVKKAIVGKKANPVRRPIPPVPPGTKPVALLEQIISNPFGFPPMVPPPTIPPPMMGRMTGMGMVPPFMGGPPSEIPPFNGSFPRSSGLPGLLDIPMDRMAPPRGMNAFNPPSFMRMDRPPIDIPDTSRPPPGREEEEERRKVEKIARLMMGGGENGRREEGERREKRERRDEDEMEERERRLQRWLEEKNGGRRRDERRDDRRRRRSRSRSNEREKDGKADFERRVEELERRKREEKEEKERGLKEISVEHWRKVKGSFKPMDESKWEFRPEWGVTTVWRRVSGHSRWEEKAKDKLDLLTLKIKDHFVNNVQSPEDEQKKKIVVERLQDGMQMKLDTTGVFFLMAGSTPSSFASRNSNLDLVLISPVPTTRPEDIRDLFFPELPYLIMQRGGKMTRQEALWMEFECTMAGTPLKVRIAIDSGAYYFSKIMAIYDSIDARVSALLHYIKHWTATHLRSADDISKYLLTNLVIHFLQSGVSPPILPCLHLLYPARLAPDIFSSFDYASPFDPPLPGCTNTQSLASLFIGFLMYYASFNFSRYAISIRAGTVIRKRDLGVAVPEFAVEHPFDGSYSAVVNDPFTSSHFTAAMTAACQDAITTFDI</sequence>
<dbReference type="EMBL" id="BTSX01000006">
    <property type="protein sequence ID" value="GMT05213.1"/>
    <property type="molecule type" value="Genomic_DNA"/>
</dbReference>
<feature type="compositionally biased region" description="Basic and acidic residues" evidence="5">
    <location>
        <begin position="499"/>
        <end position="513"/>
    </location>
</feature>
<evidence type="ECO:0000313" key="8">
    <source>
        <dbReference type="Proteomes" id="UP001432027"/>
    </source>
</evidence>
<proteinExistence type="inferred from homology"/>
<feature type="compositionally biased region" description="Basic residues" evidence="5">
    <location>
        <begin position="488"/>
        <end position="498"/>
    </location>
</feature>
<evidence type="ECO:0000259" key="6">
    <source>
        <dbReference type="Pfam" id="PF03828"/>
    </source>
</evidence>
<evidence type="ECO:0000256" key="4">
    <source>
        <dbReference type="ARBA" id="ARBA00038491"/>
    </source>
</evidence>
<feature type="compositionally biased region" description="Basic and acidic residues" evidence="5">
    <location>
        <begin position="671"/>
        <end position="716"/>
    </location>
</feature>
<evidence type="ECO:0000313" key="7">
    <source>
        <dbReference type="EMBL" id="GMT05213.1"/>
    </source>
</evidence>
<dbReference type="InterPro" id="IPR002058">
    <property type="entry name" value="PAP_assoc"/>
</dbReference>
<dbReference type="Gene3D" id="1.10.1410.10">
    <property type="match status" value="1"/>
</dbReference>
<feature type="compositionally biased region" description="Basic and acidic residues" evidence="5">
    <location>
        <begin position="726"/>
        <end position="736"/>
    </location>
</feature>
<dbReference type="PANTHER" id="PTHR12271:SF40">
    <property type="entry name" value="POLY(A) RNA POLYMERASE GLD2"/>
    <property type="match status" value="1"/>
</dbReference>
<dbReference type="Proteomes" id="UP001432027">
    <property type="component" value="Unassembled WGS sequence"/>
</dbReference>
<evidence type="ECO:0000256" key="2">
    <source>
        <dbReference type="ARBA" id="ARBA00022723"/>
    </source>
</evidence>
<evidence type="ECO:0000256" key="3">
    <source>
        <dbReference type="ARBA" id="ARBA00022842"/>
    </source>
</evidence>
<feature type="compositionally biased region" description="Basic residues" evidence="5">
    <location>
        <begin position="514"/>
        <end position="523"/>
    </location>
</feature>
<organism evidence="7 8">
    <name type="scientific">Pristionchus entomophagus</name>
    <dbReference type="NCBI Taxonomy" id="358040"/>
    <lineage>
        <taxon>Eukaryota</taxon>
        <taxon>Metazoa</taxon>
        <taxon>Ecdysozoa</taxon>
        <taxon>Nematoda</taxon>
        <taxon>Chromadorea</taxon>
        <taxon>Rhabditida</taxon>
        <taxon>Rhabditina</taxon>
        <taxon>Diplogasteromorpha</taxon>
        <taxon>Diplogasteroidea</taxon>
        <taxon>Neodiplogasteridae</taxon>
        <taxon>Pristionchus</taxon>
    </lineage>
</organism>
<comment type="caution">
    <text evidence="7">The sequence shown here is derived from an EMBL/GenBank/DDBJ whole genome shotgun (WGS) entry which is preliminary data.</text>
</comment>
<evidence type="ECO:0000256" key="5">
    <source>
        <dbReference type="SAM" id="MobiDB-lite"/>
    </source>
</evidence>
<dbReference type="GO" id="GO:0031123">
    <property type="term" value="P:RNA 3'-end processing"/>
    <property type="evidence" value="ECO:0007669"/>
    <property type="project" value="TreeGrafter"/>
</dbReference>
<reference evidence="7" key="1">
    <citation type="submission" date="2023-10" db="EMBL/GenBank/DDBJ databases">
        <title>Genome assembly of Pristionchus species.</title>
        <authorList>
            <person name="Yoshida K."/>
            <person name="Sommer R.J."/>
        </authorList>
    </citation>
    <scope>NUCLEOTIDE SEQUENCE</scope>
    <source>
        <strain evidence="7">RS0144</strain>
    </source>
</reference>
<accession>A0AAV5UG09</accession>
<dbReference type="GO" id="GO:0046872">
    <property type="term" value="F:metal ion binding"/>
    <property type="evidence" value="ECO:0007669"/>
    <property type="project" value="UniProtKB-KW"/>
</dbReference>
<dbReference type="SUPFAM" id="SSF81631">
    <property type="entry name" value="PAP/OAS1 substrate-binding domain"/>
    <property type="match status" value="1"/>
</dbReference>
<keyword evidence="3" id="KW-0460">Magnesium</keyword>
<dbReference type="GO" id="GO:0016779">
    <property type="term" value="F:nucleotidyltransferase activity"/>
    <property type="evidence" value="ECO:0007669"/>
    <property type="project" value="TreeGrafter"/>
</dbReference>
<protein>
    <recommendedName>
        <fullName evidence="6">PAP-associated domain-containing protein</fullName>
    </recommendedName>
</protein>
<dbReference type="Pfam" id="PF03828">
    <property type="entry name" value="PAP_assoc"/>
    <property type="match status" value="1"/>
</dbReference>
<dbReference type="AlphaFoldDB" id="A0AAV5UG09"/>
<comment type="similarity">
    <text evidence="4">Belongs to the DNA polymerase type-B-like family. GLD2 subfamily.</text>
</comment>
<evidence type="ECO:0000256" key="1">
    <source>
        <dbReference type="ARBA" id="ARBA00022679"/>
    </source>
</evidence>
<keyword evidence="1" id="KW-0808">Transferase</keyword>
<name>A0AAV5UG09_9BILA</name>